<name>A0A0H3NLW9_YERE1</name>
<dbReference type="Proteomes" id="UP000008084">
    <property type="component" value="Chromosome"/>
</dbReference>
<evidence type="ECO:0000313" key="1">
    <source>
        <dbReference type="EMBL" id="CBY26128.1"/>
    </source>
</evidence>
<dbReference type="PATRIC" id="fig|930944.6.peg.2040"/>
<sequence>MSYIQRLQCEEKEMGDKIPHCHTNHLDYLANYSPEAWASGWP</sequence>
<dbReference type="HOGENOM" id="CLU_3298915_0_0_6"/>
<proteinExistence type="predicted"/>
<dbReference type="EMBL" id="FR729477">
    <property type="protein sequence ID" value="CBY26128.1"/>
    <property type="molecule type" value="Genomic_DNA"/>
</dbReference>
<gene>
    <name evidence="1" type="ordered locus">Y11_20531</name>
</gene>
<reference evidence="1 2" key="1">
    <citation type="journal article" date="2011" name="J. Bacteriol.">
        <title>Complete genome sequence of Yersinia enterocolitica subsp. palearctica serogroup O:3.</title>
        <authorList>
            <person name="Batzilla J."/>
            <person name="Hoper D."/>
            <person name="Antonenka U."/>
            <person name="Heesemann J."/>
            <person name="Rakin A."/>
        </authorList>
    </citation>
    <scope>NUCLEOTIDE SEQUENCE [LARGE SCALE GENOMIC DNA]</scope>
    <source>
        <strain evidence="2">DSM 13030 / CIP 106945 / Y11</strain>
    </source>
</reference>
<protein>
    <submittedName>
        <fullName evidence="1">Uncharacterized protein</fullName>
    </submittedName>
</protein>
<evidence type="ECO:0000313" key="2">
    <source>
        <dbReference type="Proteomes" id="UP000008084"/>
    </source>
</evidence>
<dbReference type="KEGG" id="yey:Y11_20531"/>
<organism evidence="1 2">
    <name type="scientific">Yersinia enterocolitica subsp. palearctica serotype O:3 (strain DSM 13030 / CIP 106945 / Y11)</name>
    <dbReference type="NCBI Taxonomy" id="930944"/>
    <lineage>
        <taxon>Bacteria</taxon>
        <taxon>Pseudomonadati</taxon>
        <taxon>Pseudomonadota</taxon>
        <taxon>Gammaproteobacteria</taxon>
        <taxon>Enterobacterales</taxon>
        <taxon>Yersiniaceae</taxon>
        <taxon>Yersinia</taxon>
    </lineage>
</organism>
<accession>A0A0H3NLW9</accession>
<dbReference type="AlphaFoldDB" id="A0A0H3NLW9"/>